<accession>A0A0F9HUQ0</accession>
<proteinExistence type="predicted"/>
<evidence type="ECO:0008006" key="3">
    <source>
        <dbReference type="Google" id="ProtNLM"/>
    </source>
</evidence>
<dbReference type="EMBL" id="LAZR01014063">
    <property type="protein sequence ID" value="KKM19116.1"/>
    <property type="molecule type" value="Genomic_DNA"/>
</dbReference>
<sequence length="117" mass="12669">MYANNCNFVGRLVADPGLDQSKPTNPRVTFTIALNKPNKPRAMYLNCVAWGPKAMAIAEYYCKGQILSVSGEMEFGSYAGADGITRKSTSLIVDKFSGGERKHTVEGAGVPRPQLPE</sequence>
<dbReference type="CDD" id="cd04496">
    <property type="entry name" value="SSB_OBF"/>
    <property type="match status" value="1"/>
</dbReference>
<evidence type="ECO:0000256" key="1">
    <source>
        <dbReference type="ARBA" id="ARBA00023125"/>
    </source>
</evidence>
<evidence type="ECO:0000313" key="2">
    <source>
        <dbReference type="EMBL" id="KKM19116.1"/>
    </source>
</evidence>
<dbReference type="PROSITE" id="PS50935">
    <property type="entry name" value="SSB"/>
    <property type="match status" value="1"/>
</dbReference>
<comment type="caution">
    <text evidence="2">The sequence shown here is derived from an EMBL/GenBank/DDBJ whole genome shotgun (WGS) entry which is preliminary data.</text>
</comment>
<dbReference type="InterPro" id="IPR011344">
    <property type="entry name" value="ssDNA-bd"/>
</dbReference>
<dbReference type="InterPro" id="IPR012340">
    <property type="entry name" value="NA-bd_OB-fold"/>
</dbReference>
<protein>
    <recommendedName>
        <fullName evidence="3">Single-stranded DNA-binding protein</fullName>
    </recommendedName>
</protein>
<dbReference type="PIRSF" id="PIRSF002070">
    <property type="entry name" value="SSB"/>
    <property type="match status" value="1"/>
</dbReference>
<dbReference type="GO" id="GO:0006260">
    <property type="term" value="P:DNA replication"/>
    <property type="evidence" value="ECO:0007669"/>
    <property type="project" value="InterPro"/>
</dbReference>
<dbReference type="InterPro" id="IPR000424">
    <property type="entry name" value="Primosome_PriB/ssb"/>
</dbReference>
<name>A0A0F9HUQ0_9ZZZZ</name>
<dbReference type="AlphaFoldDB" id="A0A0F9HUQ0"/>
<dbReference type="Pfam" id="PF00436">
    <property type="entry name" value="SSB"/>
    <property type="match status" value="1"/>
</dbReference>
<gene>
    <name evidence="2" type="ORF">LCGC14_1658890</name>
</gene>
<organism evidence="2">
    <name type="scientific">marine sediment metagenome</name>
    <dbReference type="NCBI Taxonomy" id="412755"/>
    <lineage>
        <taxon>unclassified sequences</taxon>
        <taxon>metagenomes</taxon>
        <taxon>ecological metagenomes</taxon>
    </lineage>
</organism>
<dbReference type="Gene3D" id="2.40.50.140">
    <property type="entry name" value="Nucleic acid-binding proteins"/>
    <property type="match status" value="1"/>
</dbReference>
<dbReference type="GO" id="GO:0003697">
    <property type="term" value="F:single-stranded DNA binding"/>
    <property type="evidence" value="ECO:0007669"/>
    <property type="project" value="InterPro"/>
</dbReference>
<reference evidence="2" key="1">
    <citation type="journal article" date="2015" name="Nature">
        <title>Complex archaea that bridge the gap between prokaryotes and eukaryotes.</title>
        <authorList>
            <person name="Spang A."/>
            <person name="Saw J.H."/>
            <person name="Jorgensen S.L."/>
            <person name="Zaremba-Niedzwiedzka K."/>
            <person name="Martijn J."/>
            <person name="Lind A.E."/>
            <person name="van Eijk R."/>
            <person name="Schleper C."/>
            <person name="Guy L."/>
            <person name="Ettema T.J."/>
        </authorList>
    </citation>
    <scope>NUCLEOTIDE SEQUENCE</scope>
</reference>
<keyword evidence="1" id="KW-0238">DNA-binding</keyword>
<dbReference type="SUPFAM" id="SSF50249">
    <property type="entry name" value="Nucleic acid-binding proteins"/>
    <property type="match status" value="1"/>
</dbReference>